<protein>
    <recommendedName>
        <fullName evidence="8">Reverse transcriptase RNase H-like domain-containing protein</fullName>
    </recommendedName>
</protein>
<evidence type="ECO:0000256" key="7">
    <source>
        <dbReference type="SAM" id="MobiDB-lite"/>
    </source>
</evidence>
<evidence type="ECO:0000256" key="6">
    <source>
        <dbReference type="ARBA" id="ARBA00022918"/>
    </source>
</evidence>
<accession>A0ABD0YKW9</accession>
<keyword evidence="6" id="KW-0695">RNA-directed DNA polymerase</keyword>
<dbReference type="InterPro" id="IPR041373">
    <property type="entry name" value="RT_RNaseH"/>
</dbReference>
<dbReference type="CDD" id="cd09274">
    <property type="entry name" value="RNase_HI_RT_Ty3"/>
    <property type="match status" value="1"/>
</dbReference>
<dbReference type="InterPro" id="IPR050951">
    <property type="entry name" value="Retrovirus_Pol_polyprotein"/>
</dbReference>
<evidence type="ECO:0000256" key="1">
    <source>
        <dbReference type="ARBA" id="ARBA00022679"/>
    </source>
</evidence>
<gene>
    <name evidence="9" type="ORF">AAG570_010812</name>
</gene>
<dbReference type="PANTHER" id="PTHR37984:SF5">
    <property type="entry name" value="PROTEIN NYNRIN-LIKE"/>
    <property type="match status" value="1"/>
</dbReference>
<evidence type="ECO:0000256" key="3">
    <source>
        <dbReference type="ARBA" id="ARBA00022722"/>
    </source>
</evidence>
<evidence type="ECO:0000313" key="10">
    <source>
        <dbReference type="Proteomes" id="UP001558652"/>
    </source>
</evidence>
<keyword evidence="10" id="KW-1185">Reference proteome</keyword>
<evidence type="ECO:0000256" key="5">
    <source>
        <dbReference type="ARBA" id="ARBA00022801"/>
    </source>
</evidence>
<feature type="compositionally biased region" description="Basic and acidic residues" evidence="7">
    <location>
        <begin position="196"/>
        <end position="205"/>
    </location>
</feature>
<name>A0ABD0YKW9_9HEMI</name>
<dbReference type="PANTHER" id="PTHR37984">
    <property type="entry name" value="PROTEIN CBG26694"/>
    <property type="match status" value="1"/>
</dbReference>
<dbReference type="InterPro" id="IPR043502">
    <property type="entry name" value="DNA/RNA_pol_sf"/>
</dbReference>
<dbReference type="Proteomes" id="UP001558652">
    <property type="component" value="Unassembled WGS sequence"/>
</dbReference>
<dbReference type="GO" id="GO:0003964">
    <property type="term" value="F:RNA-directed DNA polymerase activity"/>
    <property type="evidence" value="ECO:0007669"/>
    <property type="project" value="UniProtKB-KW"/>
</dbReference>
<evidence type="ECO:0000259" key="8">
    <source>
        <dbReference type="Pfam" id="PF17917"/>
    </source>
</evidence>
<evidence type="ECO:0000256" key="2">
    <source>
        <dbReference type="ARBA" id="ARBA00022695"/>
    </source>
</evidence>
<dbReference type="SUPFAM" id="SSF56672">
    <property type="entry name" value="DNA/RNA polymerases"/>
    <property type="match status" value="1"/>
</dbReference>
<keyword evidence="1" id="KW-0808">Transferase</keyword>
<dbReference type="EMBL" id="JBFDAA010000006">
    <property type="protein sequence ID" value="KAL1131194.1"/>
    <property type="molecule type" value="Genomic_DNA"/>
</dbReference>
<dbReference type="GO" id="GO:0016787">
    <property type="term" value="F:hydrolase activity"/>
    <property type="evidence" value="ECO:0007669"/>
    <property type="project" value="UniProtKB-KW"/>
</dbReference>
<keyword evidence="2" id="KW-0548">Nucleotidyltransferase</keyword>
<keyword evidence="4" id="KW-0255">Endonuclease</keyword>
<keyword evidence="5" id="KW-0378">Hydrolase</keyword>
<reference evidence="9 10" key="1">
    <citation type="submission" date="2024-07" db="EMBL/GenBank/DDBJ databases">
        <title>Chromosome-level genome assembly of the water stick insect Ranatra chinensis (Heteroptera: Nepidae).</title>
        <authorList>
            <person name="Liu X."/>
        </authorList>
    </citation>
    <scope>NUCLEOTIDE SEQUENCE [LARGE SCALE GENOMIC DNA]</scope>
    <source>
        <strain evidence="9">Cailab_2021Rc</strain>
        <tissue evidence="9">Muscle</tissue>
    </source>
</reference>
<feature type="compositionally biased region" description="Polar residues" evidence="7">
    <location>
        <begin position="185"/>
        <end position="194"/>
    </location>
</feature>
<comment type="caution">
    <text evidence="9">The sequence shown here is derived from an EMBL/GenBank/DDBJ whole genome shotgun (WGS) entry which is preliminary data.</text>
</comment>
<sequence length="283" mass="32443">MERWNHLTKKEVKFEITDDMLKSLDWAIEHLCREPVLQFPDFTKQFVVTTDASQASLGAVLSQLDHLRDRPVVFVSRKLTSAESRYSAIERELLGVVRAVEYFRSYLWGRQFFIKTDHKLLVWVGGLKETSARVARWKEGLSAYSFTISHNKDVEIPLLESSIIPGLDMLRRRVVEELGLPTGQVPASQETPSRSPEPDRRNSERRVMTWLSDTLDDKARNSLLPSRDTAPFKENCQVWCGRWSISGPKETPQMVTPTPEKPLEVVEAYLVFLDGAIQLTLID</sequence>
<dbReference type="FunFam" id="3.10.20.370:FF:000001">
    <property type="entry name" value="Retrovirus-related Pol polyprotein from transposon 17.6-like protein"/>
    <property type="match status" value="1"/>
</dbReference>
<dbReference type="Gene3D" id="3.10.20.370">
    <property type="match status" value="1"/>
</dbReference>
<dbReference type="GO" id="GO:0004519">
    <property type="term" value="F:endonuclease activity"/>
    <property type="evidence" value="ECO:0007669"/>
    <property type="project" value="UniProtKB-KW"/>
</dbReference>
<proteinExistence type="predicted"/>
<evidence type="ECO:0000313" key="9">
    <source>
        <dbReference type="EMBL" id="KAL1131194.1"/>
    </source>
</evidence>
<keyword evidence="3" id="KW-0540">Nuclease</keyword>
<dbReference type="Pfam" id="PF17917">
    <property type="entry name" value="RT_RNaseH"/>
    <property type="match status" value="1"/>
</dbReference>
<organism evidence="9 10">
    <name type="scientific">Ranatra chinensis</name>
    <dbReference type="NCBI Taxonomy" id="642074"/>
    <lineage>
        <taxon>Eukaryota</taxon>
        <taxon>Metazoa</taxon>
        <taxon>Ecdysozoa</taxon>
        <taxon>Arthropoda</taxon>
        <taxon>Hexapoda</taxon>
        <taxon>Insecta</taxon>
        <taxon>Pterygota</taxon>
        <taxon>Neoptera</taxon>
        <taxon>Paraneoptera</taxon>
        <taxon>Hemiptera</taxon>
        <taxon>Heteroptera</taxon>
        <taxon>Panheteroptera</taxon>
        <taxon>Nepomorpha</taxon>
        <taxon>Nepidae</taxon>
        <taxon>Ranatrinae</taxon>
        <taxon>Ranatra</taxon>
    </lineage>
</organism>
<feature type="domain" description="Reverse transcriptase RNase H-like" evidence="8">
    <location>
        <begin position="41"/>
        <end position="144"/>
    </location>
</feature>
<dbReference type="AlphaFoldDB" id="A0ABD0YKW9"/>
<evidence type="ECO:0000256" key="4">
    <source>
        <dbReference type="ARBA" id="ARBA00022759"/>
    </source>
</evidence>
<feature type="region of interest" description="Disordered" evidence="7">
    <location>
        <begin position="181"/>
        <end position="205"/>
    </location>
</feature>